<keyword evidence="5" id="KW-0833">Ubl conjugation pathway</keyword>
<feature type="region of interest" description="Disordered" evidence="8">
    <location>
        <begin position="207"/>
        <end position="255"/>
    </location>
</feature>
<dbReference type="PANTHER" id="PTHR12419">
    <property type="entry name" value="OTU DOMAIN CONTAINING PROTEIN"/>
    <property type="match status" value="1"/>
</dbReference>
<dbReference type="EMBL" id="JAPWTK010000038">
    <property type="protein sequence ID" value="KAJ8955374.1"/>
    <property type="molecule type" value="Genomic_DNA"/>
</dbReference>
<evidence type="ECO:0000313" key="10">
    <source>
        <dbReference type="EMBL" id="KAJ8955374.1"/>
    </source>
</evidence>
<feature type="domain" description="OTU" evidence="9">
    <location>
        <begin position="6"/>
        <end position="130"/>
    </location>
</feature>
<comment type="catalytic activity">
    <reaction evidence="1">
        <text>Thiol-dependent hydrolysis of ester, thioester, amide, peptide and isopeptide bonds formed by the C-terminal Gly of ubiquitin (a 76-residue protein attached to proteins as an intracellular targeting signal).</text>
        <dbReference type="EC" id="3.4.19.12"/>
    </reaction>
</comment>
<keyword evidence="6" id="KW-0378">Hydrolase</keyword>
<evidence type="ECO:0000256" key="8">
    <source>
        <dbReference type="SAM" id="MobiDB-lite"/>
    </source>
</evidence>
<evidence type="ECO:0000256" key="7">
    <source>
        <dbReference type="ARBA" id="ARBA00033460"/>
    </source>
</evidence>
<reference evidence="10" key="1">
    <citation type="journal article" date="2023" name="Insect Mol. Biol.">
        <title>Genome sequencing provides insights into the evolution of gene families encoding plant cell wall-degrading enzymes in longhorned beetles.</title>
        <authorList>
            <person name="Shin N.R."/>
            <person name="Okamura Y."/>
            <person name="Kirsch R."/>
            <person name="Pauchet Y."/>
        </authorList>
    </citation>
    <scope>NUCLEOTIDE SEQUENCE</scope>
    <source>
        <strain evidence="10">AMC_N1</strain>
    </source>
</reference>
<dbReference type="InterPro" id="IPR050704">
    <property type="entry name" value="Peptidase_C85-like"/>
</dbReference>
<gene>
    <name evidence="10" type="ORF">NQ318_003471</name>
</gene>
<dbReference type="InterPro" id="IPR003323">
    <property type="entry name" value="OTU_dom"/>
</dbReference>
<name>A0AAV8YV17_9CUCU</name>
<dbReference type="InterPro" id="IPR038765">
    <property type="entry name" value="Papain-like_cys_pep_sf"/>
</dbReference>
<sequence>MSNLGFEIKNMNEDGACLFRSIADQVYGDQEFHFQVRQDCMNYIVQNRDYFEPYVTEDFDKYVERKRTWHVHGNHLEIQAMSELYNRTIEVYCYQIEPINIFNCSRLINSYEPIRLSYHRMCHYNSISNPSKPSVGVGLGLPNYKPIDIDRRRFNDAIRASEELLIEQTMLEDKIKATDWEATNEAIEEQVMHASLTYKKRLKAQGHPLASGSSSTITSSMISSPRASRRGSVSPKGCQSPKGSASPKNTFSPLASPRTSFGVNSTANSMTFTPDCNNLENVPPPYVPTKEEEAFAKRVYNSPRRITEQSETVNFNGDDFTIDFNQEAGPSHMDNNNIGFEDFDQEIMAQVMAESQKFYLDELKNKSKKRNGSPGPSTSS</sequence>
<accession>A0AAV8YV17</accession>
<evidence type="ECO:0000256" key="3">
    <source>
        <dbReference type="ARBA" id="ARBA00012759"/>
    </source>
</evidence>
<evidence type="ECO:0000256" key="5">
    <source>
        <dbReference type="ARBA" id="ARBA00022786"/>
    </source>
</evidence>
<proteinExistence type="inferred from homology"/>
<dbReference type="SUPFAM" id="SSF54001">
    <property type="entry name" value="Cysteine proteinases"/>
    <property type="match status" value="1"/>
</dbReference>
<dbReference type="FunFam" id="3.90.70.80:FF:000018">
    <property type="entry name" value="OTU domain-containing protein 5-B"/>
    <property type="match status" value="1"/>
</dbReference>
<organism evidence="10 11">
    <name type="scientific">Aromia moschata</name>
    <dbReference type="NCBI Taxonomy" id="1265417"/>
    <lineage>
        <taxon>Eukaryota</taxon>
        <taxon>Metazoa</taxon>
        <taxon>Ecdysozoa</taxon>
        <taxon>Arthropoda</taxon>
        <taxon>Hexapoda</taxon>
        <taxon>Insecta</taxon>
        <taxon>Pterygota</taxon>
        <taxon>Neoptera</taxon>
        <taxon>Endopterygota</taxon>
        <taxon>Coleoptera</taxon>
        <taxon>Polyphaga</taxon>
        <taxon>Cucujiformia</taxon>
        <taxon>Chrysomeloidea</taxon>
        <taxon>Cerambycidae</taxon>
        <taxon>Cerambycinae</taxon>
        <taxon>Callichromatini</taxon>
        <taxon>Aromia</taxon>
    </lineage>
</organism>
<dbReference type="Pfam" id="PF02338">
    <property type="entry name" value="OTU"/>
    <property type="match status" value="1"/>
</dbReference>
<evidence type="ECO:0000256" key="6">
    <source>
        <dbReference type="ARBA" id="ARBA00022801"/>
    </source>
</evidence>
<protein>
    <recommendedName>
        <fullName evidence="3">ubiquitinyl hydrolase 1</fullName>
        <ecNumber evidence="3">3.4.19.12</ecNumber>
    </recommendedName>
    <alternativeName>
        <fullName evidence="7">Deubiquitinating enzyme A</fullName>
    </alternativeName>
</protein>
<dbReference type="PROSITE" id="PS50802">
    <property type="entry name" value="OTU"/>
    <property type="match status" value="1"/>
</dbReference>
<dbReference type="Gene3D" id="3.90.70.80">
    <property type="match status" value="1"/>
</dbReference>
<dbReference type="PANTHER" id="PTHR12419:SF4">
    <property type="entry name" value="OTU DOMAIN-CONTAINING PROTEIN 5"/>
    <property type="match status" value="1"/>
</dbReference>
<evidence type="ECO:0000256" key="2">
    <source>
        <dbReference type="ARBA" id="ARBA00010407"/>
    </source>
</evidence>
<evidence type="ECO:0000313" key="11">
    <source>
        <dbReference type="Proteomes" id="UP001162162"/>
    </source>
</evidence>
<dbReference type="GO" id="GO:0004843">
    <property type="term" value="F:cysteine-type deubiquitinase activity"/>
    <property type="evidence" value="ECO:0007669"/>
    <property type="project" value="UniProtKB-EC"/>
</dbReference>
<dbReference type="EC" id="3.4.19.12" evidence="3"/>
<dbReference type="GO" id="GO:0006508">
    <property type="term" value="P:proteolysis"/>
    <property type="evidence" value="ECO:0007669"/>
    <property type="project" value="UniProtKB-KW"/>
</dbReference>
<evidence type="ECO:0000256" key="4">
    <source>
        <dbReference type="ARBA" id="ARBA00022670"/>
    </source>
</evidence>
<evidence type="ECO:0000259" key="9">
    <source>
        <dbReference type="PROSITE" id="PS50802"/>
    </source>
</evidence>
<dbReference type="GO" id="GO:0061578">
    <property type="term" value="F:K63-linked deubiquitinase activity"/>
    <property type="evidence" value="ECO:0007669"/>
    <property type="project" value="TreeGrafter"/>
</dbReference>
<comment type="similarity">
    <text evidence="2">Belongs to the peptidase C85 family.</text>
</comment>
<keyword evidence="11" id="KW-1185">Reference proteome</keyword>
<dbReference type="AlphaFoldDB" id="A0AAV8YV17"/>
<evidence type="ECO:0000256" key="1">
    <source>
        <dbReference type="ARBA" id="ARBA00000707"/>
    </source>
</evidence>
<dbReference type="CDD" id="cd22752">
    <property type="entry name" value="OTU_OTUD5-like"/>
    <property type="match status" value="1"/>
</dbReference>
<dbReference type="Proteomes" id="UP001162162">
    <property type="component" value="Unassembled WGS sequence"/>
</dbReference>
<dbReference type="GO" id="GO:0016579">
    <property type="term" value="P:protein deubiquitination"/>
    <property type="evidence" value="ECO:0007669"/>
    <property type="project" value="TreeGrafter"/>
</dbReference>
<keyword evidence="4" id="KW-0645">Protease</keyword>
<feature type="compositionally biased region" description="Polar residues" evidence="8">
    <location>
        <begin position="241"/>
        <end position="255"/>
    </location>
</feature>
<comment type="caution">
    <text evidence="10">The sequence shown here is derived from an EMBL/GenBank/DDBJ whole genome shotgun (WGS) entry which is preliminary data.</text>
</comment>
<feature type="compositionally biased region" description="Low complexity" evidence="8">
    <location>
        <begin position="211"/>
        <end position="224"/>
    </location>
</feature>